<evidence type="ECO:0000313" key="5">
    <source>
        <dbReference type="Proteomes" id="UP000605201"/>
    </source>
</evidence>
<comment type="similarity">
    <text evidence="1">Belongs to the FAH family.</text>
</comment>
<accession>A0A8J6P0J2</accession>
<evidence type="ECO:0000256" key="1">
    <source>
        <dbReference type="ARBA" id="ARBA00010211"/>
    </source>
</evidence>
<dbReference type="InterPro" id="IPR011234">
    <property type="entry name" value="Fumarylacetoacetase-like_C"/>
</dbReference>
<dbReference type="GO" id="GO:0016787">
    <property type="term" value="F:hydrolase activity"/>
    <property type="evidence" value="ECO:0007669"/>
    <property type="project" value="UniProtKB-KW"/>
</dbReference>
<dbReference type="AlphaFoldDB" id="A0A8J6P0J2"/>
<dbReference type="EMBL" id="JACNIG010000199">
    <property type="protein sequence ID" value="MBC8432033.1"/>
    <property type="molecule type" value="Genomic_DNA"/>
</dbReference>
<dbReference type="PANTHER" id="PTHR42796:SF4">
    <property type="entry name" value="FUMARYLACETOACETATE HYDROLASE DOMAIN-CONTAINING PROTEIN 2A"/>
    <property type="match status" value="1"/>
</dbReference>
<organism evidence="4 5">
    <name type="scientific">Candidatus Desulfatibia vada</name>
    <dbReference type="NCBI Taxonomy" id="2841696"/>
    <lineage>
        <taxon>Bacteria</taxon>
        <taxon>Pseudomonadati</taxon>
        <taxon>Thermodesulfobacteriota</taxon>
        <taxon>Desulfobacteria</taxon>
        <taxon>Desulfobacterales</taxon>
        <taxon>Desulfobacterales incertae sedis</taxon>
        <taxon>Candidatus Desulfatibia</taxon>
    </lineage>
</organism>
<name>A0A8J6P0J2_9BACT</name>
<dbReference type="GO" id="GO:0019752">
    <property type="term" value="P:carboxylic acid metabolic process"/>
    <property type="evidence" value="ECO:0007669"/>
    <property type="project" value="UniProtKB-ARBA"/>
</dbReference>
<evidence type="ECO:0000313" key="4">
    <source>
        <dbReference type="EMBL" id="MBC8432033.1"/>
    </source>
</evidence>
<dbReference type="InterPro" id="IPR051121">
    <property type="entry name" value="FAH"/>
</dbReference>
<dbReference type="FunFam" id="3.90.850.10:FF:000002">
    <property type="entry name" value="2-hydroxyhepta-2,4-diene-1,7-dioate isomerase"/>
    <property type="match status" value="1"/>
</dbReference>
<sequence length="278" mass="30450">MKLVRFGQKGKEKPGLWKAGNIVDLTKIFPDIPDIGEAFFKEGWLAKVSRVTAAGENIQERLGSPVDRPSKIICLGKNYAEHAKEGGFENPDTPLIFCKTPNALSGPFDPIILPKSSGQVDWEVELAVVIAKEGKRIKRKDALEYVAGYCVMNDVSGREAQFSDSQWFRGKSFDTFAPTGPYLVTPDEIKDIHNLRLTAIVNGVIMQDGNTKDMIFDIPTLIENISEDITLLPGDIISTGTPAGVGIFRDPPVLLNPGSVVECRIEKIGSIINEVVKP</sequence>
<dbReference type="GO" id="GO:0016853">
    <property type="term" value="F:isomerase activity"/>
    <property type="evidence" value="ECO:0007669"/>
    <property type="project" value="UniProtKB-ARBA"/>
</dbReference>
<dbReference type="Proteomes" id="UP000605201">
    <property type="component" value="Unassembled WGS sequence"/>
</dbReference>
<dbReference type="Pfam" id="PF01557">
    <property type="entry name" value="FAA_hydrolase"/>
    <property type="match status" value="1"/>
</dbReference>
<keyword evidence="4" id="KW-0378">Hydrolase</keyword>
<evidence type="ECO:0000259" key="3">
    <source>
        <dbReference type="Pfam" id="PF01557"/>
    </source>
</evidence>
<gene>
    <name evidence="4" type="ORF">H8D96_08945</name>
</gene>
<feature type="domain" description="Fumarylacetoacetase-like C-terminal" evidence="3">
    <location>
        <begin position="71"/>
        <end position="276"/>
    </location>
</feature>
<protein>
    <submittedName>
        <fullName evidence="4">Fumarylacetoacetate hydrolase family protein</fullName>
    </submittedName>
</protein>
<reference evidence="4 5" key="1">
    <citation type="submission" date="2020-08" db="EMBL/GenBank/DDBJ databases">
        <title>Bridging the membrane lipid divide: bacteria of the FCB group superphylum have the potential to synthesize archaeal ether lipids.</title>
        <authorList>
            <person name="Villanueva L."/>
            <person name="Von Meijenfeldt F.A.B."/>
            <person name="Westbye A.B."/>
            <person name="Yadav S."/>
            <person name="Hopmans E.C."/>
            <person name="Dutilh B.E."/>
            <person name="Sinninghe Damste J.S."/>
        </authorList>
    </citation>
    <scope>NUCLEOTIDE SEQUENCE [LARGE SCALE GENOMIC DNA]</scope>
    <source>
        <strain evidence="4">NIOZ-UU17</strain>
    </source>
</reference>
<dbReference type="SUPFAM" id="SSF56529">
    <property type="entry name" value="FAH"/>
    <property type="match status" value="1"/>
</dbReference>
<dbReference type="GO" id="GO:0046872">
    <property type="term" value="F:metal ion binding"/>
    <property type="evidence" value="ECO:0007669"/>
    <property type="project" value="UniProtKB-KW"/>
</dbReference>
<dbReference type="PANTHER" id="PTHR42796">
    <property type="entry name" value="FUMARYLACETOACETATE HYDROLASE DOMAIN-CONTAINING PROTEIN 2A-RELATED"/>
    <property type="match status" value="1"/>
</dbReference>
<keyword evidence="2" id="KW-0479">Metal-binding</keyword>
<dbReference type="Gene3D" id="3.90.850.10">
    <property type="entry name" value="Fumarylacetoacetase-like, C-terminal domain"/>
    <property type="match status" value="1"/>
</dbReference>
<proteinExistence type="inferred from homology"/>
<evidence type="ECO:0000256" key="2">
    <source>
        <dbReference type="ARBA" id="ARBA00022723"/>
    </source>
</evidence>
<dbReference type="InterPro" id="IPR036663">
    <property type="entry name" value="Fumarylacetoacetase_C_sf"/>
</dbReference>
<comment type="caution">
    <text evidence="4">The sequence shown here is derived from an EMBL/GenBank/DDBJ whole genome shotgun (WGS) entry which is preliminary data.</text>
</comment>